<dbReference type="Proteomes" id="UP001497392">
    <property type="component" value="Unassembled WGS sequence"/>
</dbReference>
<accession>A0ABP1GBJ4</accession>
<gene>
    <name evidence="1" type="primary">g12932</name>
    <name evidence="1" type="ORF">VP750_LOCUS11482</name>
</gene>
<name>A0ABP1GBJ4_9CHLO</name>
<comment type="caution">
    <text evidence="1">The sequence shown here is derived from an EMBL/GenBank/DDBJ whole genome shotgun (WGS) entry which is preliminary data.</text>
</comment>
<protein>
    <submittedName>
        <fullName evidence="1">G12932 protein</fullName>
    </submittedName>
</protein>
<organism evidence="1 2">
    <name type="scientific">Coccomyxa viridis</name>
    <dbReference type="NCBI Taxonomy" id="1274662"/>
    <lineage>
        <taxon>Eukaryota</taxon>
        <taxon>Viridiplantae</taxon>
        <taxon>Chlorophyta</taxon>
        <taxon>core chlorophytes</taxon>
        <taxon>Trebouxiophyceae</taxon>
        <taxon>Trebouxiophyceae incertae sedis</taxon>
        <taxon>Coccomyxaceae</taxon>
        <taxon>Coccomyxa</taxon>
    </lineage>
</organism>
<reference evidence="1 2" key="1">
    <citation type="submission" date="2024-06" db="EMBL/GenBank/DDBJ databases">
        <authorList>
            <person name="Kraege A."/>
            <person name="Thomma B."/>
        </authorList>
    </citation>
    <scope>NUCLEOTIDE SEQUENCE [LARGE SCALE GENOMIC DNA]</scope>
</reference>
<dbReference type="PANTHER" id="PTHR35750">
    <property type="entry name" value="PHOSPHOLIPID HYDROPEROXIDE GLUTATHIONE PEROXIDASE"/>
    <property type="match status" value="1"/>
</dbReference>
<evidence type="ECO:0000313" key="1">
    <source>
        <dbReference type="EMBL" id="CAL5229576.1"/>
    </source>
</evidence>
<sequence length="135" mass="14509">MNFFRKFKDYVLGEDLKATSKASSDASSSSTAPGGFVQKVAVKQTVQPVLQNPGYGSSGGVQGLDWYTKGLKEDRDGDVATEFLEEASAPHPAQLRSTVEDAHASLQVQQHDLRPVGPGCVIVHEGDVHLVSNER</sequence>
<dbReference type="EMBL" id="CAXHTA020000021">
    <property type="protein sequence ID" value="CAL5229576.1"/>
    <property type="molecule type" value="Genomic_DNA"/>
</dbReference>
<dbReference type="PANTHER" id="PTHR35750:SF1">
    <property type="entry name" value="PHOSPHOLIPID HYDROPEROXIDE GLUTATHIONE PEROXIDASE"/>
    <property type="match status" value="1"/>
</dbReference>
<evidence type="ECO:0000313" key="2">
    <source>
        <dbReference type="Proteomes" id="UP001497392"/>
    </source>
</evidence>
<proteinExistence type="predicted"/>
<keyword evidence="2" id="KW-1185">Reference proteome</keyword>